<comment type="caution">
    <text evidence="2">The sequence shown here is derived from an EMBL/GenBank/DDBJ whole genome shotgun (WGS) entry which is preliminary data.</text>
</comment>
<sequence>MTNIREGIRDITQFEEPDWLLFREALTGRQIGKGQFLMQPGDTCRHIHFLQTGLLRSFYLKEGEEWTVAFSLENSFCTDLKSLRSGQPSEIGIQALEPSTLLSISKSDLITLYQQSHQIEAFGRRLLEALLEEQEEYLSWFRLYSAKERYDFMLQKHPALLQRVPLGQLASYLGIRRETLSRIRGLRA</sequence>
<keyword evidence="3" id="KW-1185">Reference proteome</keyword>
<evidence type="ECO:0000313" key="3">
    <source>
        <dbReference type="Proteomes" id="UP000679725"/>
    </source>
</evidence>
<protein>
    <recommendedName>
        <fullName evidence="1">Cyclic nucleotide-binding domain-containing protein</fullName>
    </recommendedName>
</protein>
<reference evidence="2 3" key="1">
    <citation type="submission" date="2021-04" db="EMBL/GenBank/DDBJ databases">
        <authorList>
            <person name="Rodrigo-Torres L."/>
            <person name="Arahal R. D."/>
            <person name="Lucena T."/>
        </authorList>
    </citation>
    <scope>NUCLEOTIDE SEQUENCE [LARGE SCALE GENOMIC DNA]</scope>
    <source>
        <strain evidence="2 3">CECT 9623</strain>
    </source>
</reference>
<dbReference type="RefSeq" id="WP_215231650.1">
    <property type="nucleotide sequence ID" value="NZ_CAJRAU010000001.1"/>
</dbReference>
<gene>
    <name evidence="2" type="ORF">DYBT9623_00200</name>
</gene>
<dbReference type="InterPro" id="IPR018490">
    <property type="entry name" value="cNMP-bd_dom_sf"/>
</dbReference>
<dbReference type="Pfam" id="PF00027">
    <property type="entry name" value="cNMP_binding"/>
    <property type="match status" value="1"/>
</dbReference>
<dbReference type="CDD" id="cd00038">
    <property type="entry name" value="CAP_ED"/>
    <property type="match status" value="1"/>
</dbReference>
<dbReference type="Proteomes" id="UP000679725">
    <property type="component" value="Unassembled WGS sequence"/>
</dbReference>
<evidence type="ECO:0000259" key="1">
    <source>
        <dbReference type="Pfam" id="PF00027"/>
    </source>
</evidence>
<organism evidence="2 3">
    <name type="scientific">Dyadobacter linearis</name>
    <dbReference type="NCBI Taxonomy" id="2823330"/>
    <lineage>
        <taxon>Bacteria</taxon>
        <taxon>Pseudomonadati</taxon>
        <taxon>Bacteroidota</taxon>
        <taxon>Cytophagia</taxon>
        <taxon>Cytophagales</taxon>
        <taxon>Spirosomataceae</taxon>
        <taxon>Dyadobacter</taxon>
    </lineage>
</organism>
<dbReference type="Gene3D" id="2.60.120.10">
    <property type="entry name" value="Jelly Rolls"/>
    <property type="match status" value="1"/>
</dbReference>
<name>A0ABN7R2B0_9BACT</name>
<feature type="domain" description="Cyclic nucleotide-binding" evidence="1">
    <location>
        <begin position="29"/>
        <end position="115"/>
    </location>
</feature>
<proteinExistence type="predicted"/>
<dbReference type="SUPFAM" id="SSF51206">
    <property type="entry name" value="cAMP-binding domain-like"/>
    <property type="match status" value="1"/>
</dbReference>
<dbReference type="EMBL" id="CAJRAU010000001">
    <property type="protein sequence ID" value="CAG5067479.1"/>
    <property type="molecule type" value="Genomic_DNA"/>
</dbReference>
<accession>A0ABN7R2B0</accession>
<dbReference type="InterPro" id="IPR000595">
    <property type="entry name" value="cNMP-bd_dom"/>
</dbReference>
<evidence type="ECO:0000313" key="2">
    <source>
        <dbReference type="EMBL" id="CAG5067479.1"/>
    </source>
</evidence>
<dbReference type="InterPro" id="IPR014710">
    <property type="entry name" value="RmlC-like_jellyroll"/>
</dbReference>